<evidence type="ECO:0000259" key="6">
    <source>
        <dbReference type="PROSITE" id="PS51686"/>
    </source>
</evidence>
<comment type="caution">
    <text evidence="7">The sequence shown here is derived from an EMBL/GenBank/DDBJ whole genome shotgun (WGS) entry which is preliminary data.</text>
</comment>
<dbReference type="RefSeq" id="WP_377766492.1">
    <property type="nucleotide sequence ID" value="NZ_JBHULB010000008.1"/>
</dbReference>
<evidence type="ECO:0000313" key="8">
    <source>
        <dbReference type="Proteomes" id="UP001597526"/>
    </source>
</evidence>
<evidence type="ECO:0000256" key="4">
    <source>
        <dbReference type="ARBA" id="ARBA00022884"/>
    </source>
</evidence>
<dbReference type="CDD" id="cd02440">
    <property type="entry name" value="AdoMet_MTases"/>
    <property type="match status" value="1"/>
</dbReference>
<feature type="binding site" evidence="5">
    <location>
        <position position="301"/>
    </location>
    <ligand>
        <name>S-adenosyl-L-methionine</name>
        <dbReference type="ChEBI" id="CHEBI:59789"/>
    </ligand>
</feature>
<dbReference type="InterPro" id="IPR001678">
    <property type="entry name" value="MeTrfase_RsmB-F_NOP2_dom"/>
</dbReference>
<dbReference type="PANTHER" id="PTHR22807:SF53">
    <property type="entry name" value="RIBOSOMAL RNA SMALL SUBUNIT METHYLTRANSFERASE B-RELATED"/>
    <property type="match status" value="1"/>
</dbReference>
<dbReference type="Pfam" id="PF22458">
    <property type="entry name" value="RsmF-B_ferredox"/>
    <property type="match status" value="1"/>
</dbReference>
<evidence type="ECO:0000256" key="2">
    <source>
        <dbReference type="ARBA" id="ARBA00022679"/>
    </source>
</evidence>
<keyword evidence="4 5" id="KW-0694">RNA-binding</keyword>
<keyword evidence="1 5" id="KW-0489">Methyltransferase</keyword>
<evidence type="ECO:0000256" key="1">
    <source>
        <dbReference type="ARBA" id="ARBA00022603"/>
    </source>
</evidence>
<dbReference type="PRINTS" id="PR02008">
    <property type="entry name" value="RCMTFAMILY"/>
</dbReference>
<feature type="domain" description="SAM-dependent MTase RsmB/NOP-type" evidence="6">
    <location>
        <begin position="142"/>
        <end position="403"/>
    </location>
</feature>
<keyword evidence="2 5" id="KW-0808">Transferase</keyword>
<dbReference type="InterPro" id="IPR023267">
    <property type="entry name" value="RCMT"/>
</dbReference>
<comment type="similarity">
    <text evidence="5">Belongs to the class I-like SAM-binding methyltransferase superfamily. RsmB/NOP family.</text>
</comment>
<dbReference type="SUPFAM" id="SSF53335">
    <property type="entry name" value="S-adenosyl-L-methionine-dependent methyltransferases"/>
    <property type="match status" value="1"/>
</dbReference>
<dbReference type="Pfam" id="PF01189">
    <property type="entry name" value="Methyltr_RsmB-F"/>
    <property type="match status" value="1"/>
</dbReference>
<dbReference type="Gene3D" id="3.30.70.1170">
    <property type="entry name" value="Sun protein, domain 3"/>
    <property type="match status" value="1"/>
</dbReference>
<dbReference type="EMBL" id="JBHULB010000008">
    <property type="protein sequence ID" value="MFD2586938.1"/>
    <property type="molecule type" value="Genomic_DNA"/>
</dbReference>
<dbReference type="GO" id="GO:0032259">
    <property type="term" value="P:methylation"/>
    <property type="evidence" value="ECO:0007669"/>
    <property type="project" value="UniProtKB-KW"/>
</dbReference>
<evidence type="ECO:0000256" key="5">
    <source>
        <dbReference type="PROSITE-ProRule" id="PRU01023"/>
    </source>
</evidence>
<sequence length="407" mass="46582">MRLHRNLVFAVIDALGMIFNENEYADKVIEKVLRYDKRWGARDRGFIAETTYDIVRWKRLYTEIAEVNAPYSRQNLFRLFAVWCVLKGIELPDWKQLEETPERRIKGRFDELSKIRKFRESIPDWMDERGAKALGNDLWTKEIAALNTQAEVILRTNTLKTTKEKLRAALKAEEIETETISRVKDALKLVVRKNVFVTQAFKDGLFEVQDASSQLVAPYLEVGPGQRVVDACAGAGGKTLHLASLMENKGQLIAMDIYESKLKKLKVRTRRNGVHNVDTRAIESTKVIKKLYNSADRLLLDAPCSGLGVIRRNPDSKWKLQPEFIDKIKGVQGDILRSYSKMVKPGGKMVYATCSILPEENSEQVQSFLASEEGSNFTFEKEQNIYASEHGFDGFYMALLTKNRLIF</sequence>
<dbReference type="GO" id="GO:0008168">
    <property type="term" value="F:methyltransferase activity"/>
    <property type="evidence" value="ECO:0007669"/>
    <property type="project" value="UniProtKB-KW"/>
</dbReference>
<evidence type="ECO:0000313" key="7">
    <source>
        <dbReference type="EMBL" id="MFD2586938.1"/>
    </source>
</evidence>
<feature type="binding site" evidence="5">
    <location>
        <position position="256"/>
    </location>
    <ligand>
        <name>S-adenosyl-L-methionine</name>
        <dbReference type="ChEBI" id="CHEBI:59789"/>
    </ligand>
</feature>
<dbReference type="InterPro" id="IPR029063">
    <property type="entry name" value="SAM-dependent_MTases_sf"/>
</dbReference>
<dbReference type="EC" id="2.1.1.-" evidence="7"/>
<gene>
    <name evidence="7" type="ORF">ACFSQJ_08350</name>
</gene>
<organism evidence="7 8">
    <name type="scientific">Croceitalea marina</name>
    <dbReference type="NCBI Taxonomy" id="1775166"/>
    <lineage>
        <taxon>Bacteria</taxon>
        <taxon>Pseudomonadati</taxon>
        <taxon>Bacteroidota</taxon>
        <taxon>Flavobacteriia</taxon>
        <taxon>Flavobacteriales</taxon>
        <taxon>Flavobacteriaceae</taxon>
        <taxon>Croceitalea</taxon>
    </lineage>
</organism>
<dbReference type="Proteomes" id="UP001597526">
    <property type="component" value="Unassembled WGS sequence"/>
</dbReference>
<dbReference type="PROSITE" id="PS51686">
    <property type="entry name" value="SAM_MT_RSMB_NOP"/>
    <property type="match status" value="1"/>
</dbReference>
<protein>
    <submittedName>
        <fullName evidence="7">RsmB/NOP family class I SAM-dependent RNA methyltransferase</fullName>
        <ecNumber evidence="7">2.1.1.-</ecNumber>
    </submittedName>
</protein>
<keyword evidence="3 5" id="KW-0949">S-adenosyl-L-methionine</keyword>
<name>A0ABW5MX72_9FLAO</name>
<evidence type="ECO:0000256" key="3">
    <source>
        <dbReference type="ARBA" id="ARBA00022691"/>
    </source>
</evidence>
<comment type="caution">
    <text evidence="5">Lacks conserved residue(s) required for the propagation of feature annotation.</text>
</comment>
<dbReference type="Gene3D" id="3.40.50.150">
    <property type="entry name" value="Vaccinia Virus protein VP39"/>
    <property type="match status" value="1"/>
</dbReference>
<proteinExistence type="inferred from homology"/>
<accession>A0ABW5MX72</accession>
<dbReference type="InterPro" id="IPR054728">
    <property type="entry name" value="RsmB-like_ferredoxin"/>
</dbReference>
<dbReference type="PANTHER" id="PTHR22807">
    <property type="entry name" value="NOP2 YEAST -RELATED NOL1/NOP2/FMU SUN DOMAIN-CONTAINING"/>
    <property type="match status" value="1"/>
</dbReference>
<feature type="active site" description="Nucleophile" evidence="5">
    <location>
        <position position="354"/>
    </location>
</feature>
<keyword evidence="8" id="KW-1185">Reference proteome</keyword>
<reference evidence="8" key="1">
    <citation type="journal article" date="2019" name="Int. J. Syst. Evol. Microbiol.">
        <title>The Global Catalogue of Microorganisms (GCM) 10K type strain sequencing project: providing services to taxonomists for standard genome sequencing and annotation.</title>
        <authorList>
            <consortium name="The Broad Institute Genomics Platform"/>
            <consortium name="The Broad Institute Genome Sequencing Center for Infectious Disease"/>
            <person name="Wu L."/>
            <person name="Ma J."/>
        </authorList>
    </citation>
    <scope>NUCLEOTIDE SEQUENCE [LARGE SCALE GENOMIC DNA]</scope>
    <source>
        <strain evidence="8">KCTC 52368</strain>
    </source>
</reference>
<dbReference type="InterPro" id="IPR049560">
    <property type="entry name" value="MeTrfase_RsmB-F_NOP2_cat"/>
</dbReference>